<dbReference type="EMBL" id="VDEP01000144">
    <property type="protein sequence ID" value="KAA1128106.1"/>
    <property type="molecule type" value="Genomic_DNA"/>
</dbReference>
<dbReference type="AlphaFoldDB" id="A0A5B0R6G1"/>
<reference evidence="2 4" key="1">
    <citation type="submission" date="2019-05" db="EMBL/GenBank/DDBJ databases">
        <title>Emergence of the Ug99 lineage of the wheat stem rust pathogen through somatic hybridization.</title>
        <authorList>
            <person name="Li F."/>
            <person name="Upadhyaya N.M."/>
            <person name="Sperschneider J."/>
            <person name="Matny O."/>
            <person name="Nguyen-Phuc H."/>
            <person name="Mago R."/>
            <person name="Raley C."/>
            <person name="Miller M.E."/>
            <person name="Silverstein K.A.T."/>
            <person name="Henningsen E."/>
            <person name="Hirsch C.D."/>
            <person name="Visser B."/>
            <person name="Pretorius Z.A."/>
            <person name="Steffenson B.J."/>
            <person name="Schwessinger B."/>
            <person name="Dodds P.N."/>
            <person name="Figueroa M."/>
        </authorList>
    </citation>
    <scope>NUCLEOTIDE SEQUENCE [LARGE SCALE GENOMIC DNA]</scope>
    <source>
        <strain evidence="2 4">Ug99</strain>
    </source>
</reference>
<name>A0A5B0R6G1_PUCGR</name>
<dbReference type="EMBL" id="VDEP01000239">
    <property type="protein sequence ID" value="KAA1121067.1"/>
    <property type="molecule type" value="Genomic_DNA"/>
</dbReference>
<protein>
    <submittedName>
        <fullName evidence="2">Uncharacterized protein</fullName>
    </submittedName>
</protein>
<comment type="caution">
    <text evidence="2">The sequence shown here is derived from an EMBL/GenBank/DDBJ whole genome shotgun (WGS) entry which is preliminary data.</text>
</comment>
<organism evidence="2 4">
    <name type="scientific">Puccinia graminis f. sp. tritici</name>
    <dbReference type="NCBI Taxonomy" id="56615"/>
    <lineage>
        <taxon>Eukaryota</taxon>
        <taxon>Fungi</taxon>
        <taxon>Dikarya</taxon>
        <taxon>Basidiomycota</taxon>
        <taxon>Pucciniomycotina</taxon>
        <taxon>Pucciniomycetes</taxon>
        <taxon>Pucciniales</taxon>
        <taxon>Pucciniaceae</taxon>
        <taxon>Puccinia</taxon>
    </lineage>
</organism>
<feature type="compositionally biased region" description="Basic and acidic residues" evidence="1">
    <location>
        <begin position="94"/>
        <end position="117"/>
    </location>
</feature>
<feature type="region of interest" description="Disordered" evidence="1">
    <location>
        <begin position="76"/>
        <end position="117"/>
    </location>
</feature>
<evidence type="ECO:0000313" key="4">
    <source>
        <dbReference type="Proteomes" id="UP000325313"/>
    </source>
</evidence>
<accession>A0A5B0R6G1</accession>
<proteinExistence type="predicted"/>
<evidence type="ECO:0000313" key="2">
    <source>
        <dbReference type="EMBL" id="KAA1121067.1"/>
    </source>
</evidence>
<gene>
    <name evidence="2" type="ORF">PGTUg99_005269</name>
    <name evidence="3" type="ORF">PGTUg99_009139</name>
</gene>
<evidence type="ECO:0000313" key="3">
    <source>
        <dbReference type="EMBL" id="KAA1128106.1"/>
    </source>
</evidence>
<sequence length="117" mass="13248">MNDSEPGLFVEFWENFTWKKYLDHPARHLAKLFSLSYSVAELTNNEIAHLHLLLVWQLLCIRHAIGQALSLVGNHVTNSPAHSPAKHGPGNSDLWDKAQEIATEKTSMDSESLRMNE</sequence>
<evidence type="ECO:0000256" key="1">
    <source>
        <dbReference type="SAM" id="MobiDB-lite"/>
    </source>
</evidence>
<dbReference type="Proteomes" id="UP000325313">
    <property type="component" value="Unassembled WGS sequence"/>
</dbReference>